<gene>
    <name evidence="1" type="ORF">K5P26_12835</name>
</gene>
<dbReference type="EMBL" id="JAILXK010000002">
    <property type="protein sequence ID" value="MBY4638027.1"/>
    <property type="molecule type" value="Genomic_DNA"/>
</dbReference>
<dbReference type="Proteomes" id="UP001166571">
    <property type="component" value="Unassembled WGS sequence"/>
</dbReference>
<organism evidence="1 2">
    <name type="scientific">Sphingopyxis jiangsuensis</name>
    <dbReference type="NCBI Taxonomy" id="2871171"/>
    <lineage>
        <taxon>Bacteria</taxon>
        <taxon>Pseudomonadati</taxon>
        <taxon>Pseudomonadota</taxon>
        <taxon>Alphaproteobacteria</taxon>
        <taxon>Sphingomonadales</taxon>
        <taxon>Sphingomonadaceae</taxon>
        <taxon>Sphingopyxis</taxon>
    </lineage>
</organism>
<keyword evidence="2" id="KW-1185">Reference proteome</keyword>
<evidence type="ECO:0000313" key="1">
    <source>
        <dbReference type="EMBL" id="MBY4638027.1"/>
    </source>
</evidence>
<evidence type="ECO:0000313" key="2">
    <source>
        <dbReference type="Proteomes" id="UP001166571"/>
    </source>
</evidence>
<sequence>MPTLSPHNNRVEPAAVGRCRAPTKAGTHSATPFHAPRGTDSDCAYMGGSVKVNGGGVTYPIILGACITTAAEKIVAVYTYDVPGKDGDIAGKMRSARSVAMSIRPAS</sequence>
<dbReference type="RefSeq" id="WP_201927897.1">
    <property type="nucleotide sequence ID" value="NZ_JAERPO010000002.1"/>
</dbReference>
<reference evidence="1" key="1">
    <citation type="submission" date="2021-08" db="EMBL/GenBank/DDBJ databases">
        <title>Sphingopyxis panaciterrulae sp. nov., isolated from the surface water of the Yellow Sea.</title>
        <authorList>
            <person name="Gao Z."/>
            <person name="Zhang D."/>
            <person name="Zhang A."/>
        </authorList>
    </citation>
    <scope>NUCLEOTIDE SEQUENCE</scope>
    <source>
        <strain evidence="1">XHP0097</strain>
    </source>
</reference>
<name>A0ABS7MGX5_9SPHN</name>
<comment type="caution">
    <text evidence="1">The sequence shown here is derived from an EMBL/GenBank/DDBJ whole genome shotgun (WGS) entry which is preliminary data.</text>
</comment>
<accession>A0ABS7MGX5</accession>
<proteinExistence type="predicted"/>
<protein>
    <submittedName>
        <fullName evidence="1">Uncharacterized protein</fullName>
    </submittedName>
</protein>